<dbReference type="SUPFAM" id="SSF51338">
    <property type="entry name" value="Composite domain of metallo-dependent hydrolases"/>
    <property type="match status" value="1"/>
</dbReference>
<dbReference type="EMBL" id="PDJK01000002">
    <property type="protein sequence ID" value="PFG49850.1"/>
    <property type="molecule type" value="Genomic_DNA"/>
</dbReference>
<dbReference type="RefSeq" id="WP_098513689.1">
    <property type="nucleotide sequence ID" value="NZ_JBIAKZ010000020.1"/>
</dbReference>
<comment type="caution">
    <text evidence="1">The sequence shown here is derived from an EMBL/GenBank/DDBJ whole genome shotgun (WGS) entry which is preliminary data.</text>
</comment>
<sequence length="75" mass="7598">MTDLIIHGATLADLATGESVPGSSVRVAGDRIVEVAPGRRLTGSAPAFDAEGRTVLPGFIDAHVHATVSTAGWSS</sequence>
<dbReference type="Proteomes" id="UP000243542">
    <property type="component" value="Unassembled WGS sequence"/>
</dbReference>
<name>A0A2A9FH63_9PSEU</name>
<accession>A0A2A9FH63</accession>
<evidence type="ECO:0000313" key="2">
    <source>
        <dbReference type="Proteomes" id="UP000243542"/>
    </source>
</evidence>
<dbReference type="Gene3D" id="2.30.40.10">
    <property type="entry name" value="Urease, subunit C, domain 1"/>
    <property type="match status" value="1"/>
</dbReference>
<dbReference type="AlphaFoldDB" id="A0A2A9FH63"/>
<dbReference type="PANTHER" id="PTHR43135:SF3">
    <property type="entry name" value="ALPHA-D-RIBOSE 1-METHYLPHOSPHONATE 5-TRIPHOSPHATE DIPHOSPHATASE"/>
    <property type="match status" value="1"/>
</dbReference>
<proteinExistence type="predicted"/>
<reference evidence="1 2" key="1">
    <citation type="submission" date="2017-10" db="EMBL/GenBank/DDBJ databases">
        <title>Sequencing the genomes of 1000 actinobacteria strains.</title>
        <authorList>
            <person name="Klenk H.-P."/>
        </authorList>
    </citation>
    <scope>NUCLEOTIDE SEQUENCE [LARGE SCALE GENOMIC DNA]</scope>
    <source>
        <strain evidence="1 2">DSM 46092</strain>
    </source>
</reference>
<dbReference type="InterPro" id="IPR051781">
    <property type="entry name" value="Metallo-dep_Hydrolase"/>
</dbReference>
<dbReference type="InterPro" id="IPR011059">
    <property type="entry name" value="Metal-dep_hydrolase_composite"/>
</dbReference>
<organism evidence="1 2">
    <name type="scientific">Amycolatopsis sulphurea</name>
    <dbReference type="NCBI Taxonomy" id="76022"/>
    <lineage>
        <taxon>Bacteria</taxon>
        <taxon>Bacillati</taxon>
        <taxon>Actinomycetota</taxon>
        <taxon>Actinomycetes</taxon>
        <taxon>Pseudonocardiales</taxon>
        <taxon>Pseudonocardiaceae</taxon>
        <taxon>Amycolatopsis</taxon>
    </lineage>
</organism>
<evidence type="ECO:0008006" key="3">
    <source>
        <dbReference type="Google" id="ProtNLM"/>
    </source>
</evidence>
<keyword evidence="2" id="KW-1185">Reference proteome</keyword>
<evidence type="ECO:0000313" key="1">
    <source>
        <dbReference type="EMBL" id="PFG49850.1"/>
    </source>
</evidence>
<dbReference type="GO" id="GO:0016810">
    <property type="term" value="F:hydrolase activity, acting on carbon-nitrogen (but not peptide) bonds"/>
    <property type="evidence" value="ECO:0007669"/>
    <property type="project" value="InterPro"/>
</dbReference>
<protein>
    <recommendedName>
        <fullName evidence="3">Amidohydrolase family protein</fullName>
    </recommendedName>
</protein>
<dbReference type="PANTHER" id="PTHR43135">
    <property type="entry name" value="ALPHA-D-RIBOSE 1-METHYLPHOSPHONATE 5-TRIPHOSPHATE DIPHOSPHATASE"/>
    <property type="match status" value="1"/>
</dbReference>
<gene>
    <name evidence="1" type="ORF">ATK36_5038</name>
</gene>